<dbReference type="Proteomes" id="UP000029554">
    <property type="component" value="Unassembled WGS sequence"/>
</dbReference>
<accession>A0A095SUF2</accession>
<name>A0A095SUF2_9FLAO</name>
<feature type="domain" description="DUF5777" evidence="2">
    <location>
        <begin position="42"/>
        <end position="290"/>
    </location>
</feature>
<sequence length="290" mass="32854">MKNFLTIALVFLFTGTAIAQDDLLNELDSLKTKEKTITPYAFKALQICNMQSTKLPVKGEWYILISHRFGDVTNGFENFFGLDEAITKIGAIYGATNWLSIGASRHRNNKTYELAAKYKLVNQIDQGFPFTIVGYNTMDINSELKKEVNPGLKFSNRLAYTSQLIISRKFSESFSFEVAPIYVHKNLYDDFTEQKDLFLIGAGGRYKLSKRISLNMEYAARLNTSKDFDSPYNNPLSVGFDIETGGHVFQMIFSNSQPMNDVAVFSNTKGDWSLTKGGGIYFGFNMYRVF</sequence>
<dbReference type="AlphaFoldDB" id="A0A095SUF2"/>
<evidence type="ECO:0000256" key="1">
    <source>
        <dbReference type="SAM" id="SignalP"/>
    </source>
</evidence>
<feature type="chain" id="PRO_5001917996" description="DUF5777 domain-containing protein" evidence="1">
    <location>
        <begin position="20"/>
        <end position="290"/>
    </location>
</feature>
<comment type="caution">
    <text evidence="3">The sequence shown here is derived from an EMBL/GenBank/DDBJ whole genome shotgun (WGS) entry which is preliminary data.</text>
</comment>
<dbReference type="EMBL" id="JRHH01000003">
    <property type="protein sequence ID" value="KGD68212.1"/>
    <property type="molecule type" value="Genomic_DNA"/>
</dbReference>
<organism evidence="3 4">
    <name type="scientific">Flavobacterium aquatile LMG 4008 = ATCC 11947</name>
    <dbReference type="NCBI Taxonomy" id="1453498"/>
    <lineage>
        <taxon>Bacteria</taxon>
        <taxon>Pseudomonadati</taxon>
        <taxon>Bacteroidota</taxon>
        <taxon>Flavobacteriia</taxon>
        <taxon>Flavobacteriales</taxon>
        <taxon>Flavobacteriaceae</taxon>
        <taxon>Flavobacterium</taxon>
    </lineage>
</organism>
<evidence type="ECO:0000259" key="2">
    <source>
        <dbReference type="Pfam" id="PF19089"/>
    </source>
</evidence>
<keyword evidence="1" id="KW-0732">Signal</keyword>
<dbReference type="SUPFAM" id="SSF56935">
    <property type="entry name" value="Porins"/>
    <property type="match status" value="1"/>
</dbReference>
<dbReference type="eggNOG" id="COG3637">
    <property type="taxonomic scope" value="Bacteria"/>
</dbReference>
<dbReference type="OrthoDB" id="1117410at2"/>
<dbReference type="STRING" id="1453498.LG45_07920"/>
<dbReference type="Pfam" id="PF19089">
    <property type="entry name" value="DUF5777"/>
    <property type="match status" value="1"/>
</dbReference>
<keyword evidence="4" id="KW-1185">Reference proteome</keyword>
<evidence type="ECO:0000313" key="4">
    <source>
        <dbReference type="Proteomes" id="UP000029554"/>
    </source>
</evidence>
<reference evidence="3 4" key="1">
    <citation type="submission" date="2014-09" db="EMBL/GenBank/DDBJ databases">
        <title>Whole Genome Shotgun of Flavobacterium aquatile LMG 4008.</title>
        <authorList>
            <person name="Gale A.N."/>
            <person name="Pipes S.E."/>
            <person name="Newman J.D."/>
        </authorList>
    </citation>
    <scope>NUCLEOTIDE SEQUENCE [LARGE SCALE GENOMIC DNA]</scope>
    <source>
        <strain evidence="3 4">LMG 4008</strain>
    </source>
</reference>
<protein>
    <recommendedName>
        <fullName evidence="2">DUF5777 domain-containing protein</fullName>
    </recommendedName>
</protein>
<evidence type="ECO:0000313" key="3">
    <source>
        <dbReference type="EMBL" id="KGD68212.1"/>
    </source>
</evidence>
<proteinExistence type="predicted"/>
<dbReference type="InterPro" id="IPR045916">
    <property type="entry name" value="DUF5777"/>
</dbReference>
<dbReference type="RefSeq" id="WP_035125880.1">
    <property type="nucleotide sequence ID" value="NZ_JRHH01000003.1"/>
</dbReference>
<gene>
    <name evidence="3" type="ORF">LG45_07920</name>
</gene>
<feature type="signal peptide" evidence="1">
    <location>
        <begin position="1"/>
        <end position="19"/>
    </location>
</feature>